<organism evidence="1 5">
    <name type="scientific">Didymodactylos carnosus</name>
    <dbReference type="NCBI Taxonomy" id="1234261"/>
    <lineage>
        <taxon>Eukaryota</taxon>
        <taxon>Metazoa</taxon>
        <taxon>Spiralia</taxon>
        <taxon>Gnathifera</taxon>
        <taxon>Rotifera</taxon>
        <taxon>Eurotatoria</taxon>
        <taxon>Bdelloidea</taxon>
        <taxon>Philodinida</taxon>
        <taxon>Philodinidae</taxon>
        <taxon>Didymodactylos</taxon>
    </lineage>
</organism>
<comment type="caution">
    <text evidence="1">The sequence shown here is derived from an EMBL/GenBank/DDBJ whole genome shotgun (WGS) entry which is preliminary data.</text>
</comment>
<dbReference type="Proteomes" id="UP000682733">
    <property type="component" value="Unassembled WGS sequence"/>
</dbReference>
<keyword evidence="5" id="KW-1185">Reference proteome</keyword>
<protein>
    <submittedName>
        <fullName evidence="1">Uncharacterized protein</fullName>
    </submittedName>
</protein>
<evidence type="ECO:0000313" key="1">
    <source>
        <dbReference type="EMBL" id="CAF1219619.1"/>
    </source>
</evidence>
<evidence type="ECO:0000313" key="3">
    <source>
        <dbReference type="EMBL" id="CAF3983160.1"/>
    </source>
</evidence>
<dbReference type="EMBL" id="CAJNOK010031433">
    <property type="protein sequence ID" value="CAF1472205.1"/>
    <property type="molecule type" value="Genomic_DNA"/>
</dbReference>
<accession>A0A814XRV5</accession>
<evidence type="ECO:0000313" key="5">
    <source>
        <dbReference type="Proteomes" id="UP000663829"/>
    </source>
</evidence>
<dbReference type="AlphaFoldDB" id="A0A814XRV5"/>
<dbReference type="EMBL" id="CAJOBC010009257">
    <property type="protein sequence ID" value="CAF3983160.1"/>
    <property type="molecule type" value="Genomic_DNA"/>
</dbReference>
<gene>
    <name evidence="1" type="ORF">GPM918_LOCUS24621</name>
    <name evidence="2" type="ORF">OVA965_LOCUS35700</name>
    <name evidence="3" type="ORF">SRO942_LOCUS24624</name>
    <name evidence="4" type="ORF">TMI583_LOCUS36676</name>
</gene>
<reference evidence="1" key="1">
    <citation type="submission" date="2021-02" db="EMBL/GenBank/DDBJ databases">
        <authorList>
            <person name="Nowell W R."/>
        </authorList>
    </citation>
    <scope>NUCLEOTIDE SEQUENCE</scope>
</reference>
<dbReference type="Proteomes" id="UP000677228">
    <property type="component" value="Unassembled WGS sequence"/>
</dbReference>
<dbReference type="Proteomes" id="UP000681722">
    <property type="component" value="Unassembled WGS sequence"/>
</dbReference>
<proteinExistence type="predicted"/>
<dbReference type="EMBL" id="CAJNOQ010009254">
    <property type="protein sequence ID" value="CAF1219619.1"/>
    <property type="molecule type" value="Genomic_DNA"/>
</dbReference>
<evidence type="ECO:0000313" key="2">
    <source>
        <dbReference type="EMBL" id="CAF1472205.1"/>
    </source>
</evidence>
<name>A0A814XRV5_9BILA</name>
<dbReference type="Proteomes" id="UP000663829">
    <property type="component" value="Unassembled WGS sequence"/>
</dbReference>
<dbReference type="EMBL" id="CAJOBA010053326">
    <property type="protein sequence ID" value="CAF4263906.1"/>
    <property type="molecule type" value="Genomic_DNA"/>
</dbReference>
<sequence length="100" mass="11650">MIIRKIHSNPSVITNMINFLADTRELLMESIIDPLAYPEEEEEEETLWLNNSNETFSNYTTSISTNYTVSISPSTYKPRRTTLSEEEQEARFMKGVSNYF</sequence>
<evidence type="ECO:0000313" key="4">
    <source>
        <dbReference type="EMBL" id="CAF4263906.1"/>
    </source>
</evidence>